<evidence type="ECO:0000259" key="1">
    <source>
        <dbReference type="PROSITE" id="PS51186"/>
    </source>
</evidence>
<dbReference type="FunFam" id="3.40.630.30:FF:000013">
    <property type="entry name" value="cysteine-rich protein 2-binding protein-like"/>
    <property type="match status" value="1"/>
</dbReference>
<feature type="domain" description="N-acetyltransferase" evidence="1">
    <location>
        <begin position="120"/>
        <end position="265"/>
    </location>
</feature>
<evidence type="ECO:0000313" key="2">
    <source>
        <dbReference type="EMBL" id="KAJ8952846.1"/>
    </source>
</evidence>
<comment type="caution">
    <text evidence="2">The sequence shown here is derived from an EMBL/GenBank/DDBJ whole genome shotgun (WGS) entry which is preliminary data.</text>
</comment>
<dbReference type="EMBL" id="JANEYF010001996">
    <property type="protein sequence ID" value="KAJ8952846.1"/>
    <property type="molecule type" value="Genomic_DNA"/>
</dbReference>
<keyword evidence="3" id="KW-1185">Reference proteome</keyword>
<accession>A0AAV8YLV6</accession>
<evidence type="ECO:0000313" key="3">
    <source>
        <dbReference type="Proteomes" id="UP001162156"/>
    </source>
</evidence>
<dbReference type="Proteomes" id="UP001162156">
    <property type="component" value="Unassembled WGS sequence"/>
</dbReference>
<dbReference type="PROSITE" id="PS51186">
    <property type="entry name" value="GNAT"/>
    <property type="match status" value="1"/>
</dbReference>
<dbReference type="AlphaFoldDB" id="A0AAV8YLV6"/>
<dbReference type="PANTHER" id="PTHR20916:SF26">
    <property type="entry name" value="CYSTEINE-RICH PROTEIN 2-BINDING PROTEIN"/>
    <property type="match status" value="1"/>
</dbReference>
<dbReference type="Gene3D" id="3.40.630.30">
    <property type="match status" value="1"/>
</dbReference>
<dbReference type="Pfam" id="PF00583">
    <property type="entry name" value="Acetyltransf_1"/>
    <property type="match status" value="1"/>
</dbReference>
<dbReference type="InterPro" id="IPR016181">
    <property type="entry name" value="Acyl_CoA_acyltransferase"/>
</dbReference>
<proteinExistence type="predicted"/>
<dbReference type="PANTHER" id="PTHR20916">
    <property type="entry name" value="CYSTEINE AND GLYCINE-RICH PROTEIN 2 BINDING PROTEIN"/>
    <property type="match status" value="1"/>
</dbReference>
<dbReference type="InterPro" id="IPR000182">
    <property type="entry name" value="GNAT_dom"/>
</dbReference>
<organism evidence="2 3">
    <name type="scientific">Rhamnusium bicolor</name>
    <dbReference type="NCBI Taxonomy" id="1586634"/>
    <lineage>
        <taxon>Eukaryota</taxon>
        <taxon>Metazoa</taxon>
        <taxon>Ecdysozoa</taxon>
        <taxon>Arthropoda</taxon>
        <taxon>Hexapoda</taxon>
        <taxon>Insecta</taxon>
        <taxon>Pterygota</taxon>
        <taxon>Neoptera</taxon>
        <taxon>Endopterygota</taxon>
        <taxon>Coleoptera</taxon>
        <taxon>Polyphaga</taxon>
        <taxon>Cucujiformia</taxon>
        <taxon>Chrysomeloidea</taxon>
        <taxon>Cerambycidae</taxon>
        <taxon>Lepturinae</taxon>
        <taxon>Rhagiini</taxon>
        <taxon>Rhamnusium</taxon>
    </lineage>
</organism>
<gene>
    <name evidence="2" type="ORF">NQ314_007452</name>
</gene>
<reference evidence="2" key="1">
    <citation type="journal article" date="2023" name="Insect Mol. Biol.">
        <title>Genome sequencing provides insights into the evolution of gene families encoding plant cell wall-degrading enzymes in longhorned beetles.</title>
        <authorList>
            <person name="Shin N.R."/>
            <person name="Okamura Y."/>
            <person name="Kirsch R."/>
            <person name="Pauchet Y."/>
        </authorList>
    </citation>
    <scope>NUCLEOTIDE SEQUENCE</scope>
    <source>
        <strain evidence="2">RBIC_L_NR</strain>
    </source>
</reference>
<dbReference type="GO" id="GO:0004402">
    <property type="term" value="F:histone acetyltransferase activity"/>
    <property type="evidence" value="ECO:0007669"/>
    <property type="project" value="TreeGrafter"/>
</dbReference>
<protein>
    <recommendedName>
        <fullName evidence="1">N-acetyltransferase domain-containing protein</fullName>
    </recommendedName>
</protein>
<dbReference type="SUPFAM" id="SSF55729">
    <property type="entry name" value="Acyl-CoA N-acyltransferases (Nat)"/>
    <property type="match status" value="1"/>
</dbReference>
<dbReference type="CDD" id="cd04301">
    <property type="entry name" value="NAT_SF"/>
    <property type="match status" value="1"/>
</dbReference>
<sequence length="269" mass="31281">MNSQQTLTLWIPKKTLNQAPQTQKNERNKARESVKLLDPLCHYNTSLSSISRLKGLTMQAKLTGQGRMELLLSPYSGIYLKPLIRRDIETCTPWLRLMAELQLVANRNNSDYELPARDPIDYMYVQPEHIPAINSMCNQFFWPGIDLTETLQYPDFSCVVLCGRLIVGFAFMVPDVKHTESYISFIFTRPGWRNCGIGKFMIYHLIQTSLGKDITLHVSVDNPAIFLYQQFGFKVEKVELDFYDKYFRNDVKQSKNAFFCRLERDLLPE</sequence>
<name>A0AAV8YLV6_9CUCU</name>